<reference evidence="5" key="2">
    <citation type="submission" date="2021-10" db="EMBL/GenBank/DDBJ databases">
        <title>Phylogenomics reveals ancestral predisposition of the termite-cultivated fungus Termitomyces towards a domesticated lifestyle.</title>
        <authorList>
            <person name="Auxier B."/>
            <person name="Grum-Grzhimaylo A."/>
            <person name="Cardenas M.E."/>
            <person name="Lodge J.D."/>
            <person name="Laessoe T."/>
            <person name="Pedersen O."/>
            <person name="Smith M.E."/>
            <person name="Kuyper T.W."/>
            <person name="Franco-Molano E.A."/>
            <person name="Baroni T.J."/>
            <person name="Aanen D.K."/>
        </authorList>
    </citation>
    <scope>NUCLEOTIDE SEQUENCE</scope>
    <source>
        <strain evidence="5">D49</strain>
    </source>
</reference>
<evidence type="ECO:0000259" key="4">
    <source>
        <dbReference type="Pfam" id="PF13359"/>
    </source>
</evidence>
<dbReference type="GO" id="GO:0046872">
    <property type="term" value="F:metal ion binding"/>
    <property type="evidence" value="ECO:0007669"/>
    <property type="project" value="UniProtKB-KW"/>
</dbReference>
<name>A0A9P7GKA8_9AGAR</name>
<comment type="caution">
    <text evidence="5">The sequence shown here is derived from an EMBL/GenBank/DDBJ whole genome shotgun (WGS) entry which is preliminary data.</text>
</comment>
<dbReference type="Pfam" id="PF13359">
    <property type="entry name" value="DDE_Tnp_4"/>
    <property type="match status" value="1"/>
</dbReference>
<dbReference type="EMBL" id="JABCKI010000353">
    <property type="protein sequence ID" value="KAG5650825.1"/>
    <property type="molecule type" value="Genomic_DNA"/>
</dbReference>
<accession>A0A9P7GKA8</accession>
<dbReference type="OrthoDB" id="2408877at2759"/>
<dbReference type="InterPro" id="IPR027806">
    <property type="entry name" value="HARBI1_dom"/>
</dbReference>
<reference evidence="5" key="1">
    <citation type="submission" date="2021-02" db="EMBL/GenBank/DDBJ databases">
        <authorList>
            <person name="Nieuwenhuis M."/>
            <person name="Van De Peppel L.J.J."/>
        </authorList>
    </citation>
    <scope>NUCLEOTIDE SEQUENCE</scope>
    <source>
        <strain evidence="5">D49</strain>
    </source>
</reference>
<evidence type="ECO:0000256" key="2">
    <source>
        <dbReference type="ARBA" id="ARBA00022723"/>
    </source>
</evidence>
<keyword evidence="6" id="KW-1185">Reference proteome</keyword>
<evidence type="ECO:0000256" key="1">
    <source>
        <dbReference type="ARBA" id="ARBA00001968"/>
    </source>
</evidence>
<dbReference type="Proteomes" id="UP000717328">
    <property type="component" value="Unassembled WGS sequence"/>
</dbReference>
<feature type="compositionally biased region" description="Acidic residues" evidence="3">
    <location>
        <begin position="400"/>
        <end position="420"/>
    </location>
</feature>
<feature type="region of interest" description="Disordered" evidence="3">
    <location>
        <begin position="398"/>
        <end position="423"/>
    </location>
</feature>
<sequence length="443" mass="49743">MHRAVPQDFVLRKRIVHWDEVEVAIQIQIPGRQECLPAGLLPFACEEGGSKLRQMGAEPADADARRWADTWLHHPTSSLLMSFSSISRQTLIKDTCYLNLRTSVPKAGNLHLAWEYAKNPAHHDMFIQMLCVSPVVFMVILKLIKDHPIFMNNSNVPQTPVNYQLAVTLYCMGRFGNTACLADIAREAGISEGSVEIFTNCCFTAIESLHDMFIQPLTPEEKEKEKRWMDEHVGFKGLWREGCIMYNGTIIGNVPSNLQILDYSHGLTGSAHDATAFEHTAAGKHPEWLFQGREFAWVDSAYSLTSQTIPVHKRPAAFHRENAIFDCLVSHLRVCSEHCMGALKGRFQCLCGLHVSINSREEHIEAGQWITVSIILHNLIIDVEGKVSGAHFMGDHTQAEEDEDVEPHLEEENDVAPEEAGEQKQLQLTAELLAFRQAAGIPF</sequence>
<proteinExistence type="predicted"/>
<evidence type="ECO:0000313" key="6">
    <source>
        <dbReference type="Proteomes" id="UP000717328"/>
    </source>
</evidence>
<organism evidence="5 6">
    <name type="scientific">Sphagnurus paluster</name>
    <dbReference type="NCBI Taxonomy" id="117069"/>
    <lineage>
        <taxon>Eukaryota</taxon>
        <taxon>Fungi</taxon>
        <taxon>Dikarya</taxon>
        <taxon>Basidiomycota</taxon>
        <taxon>Agaricomycotina</taxon>
        <taxon>Agaricomycetes</taxon>
        <taxon>Agaricomycetidae</taxon>
        <taxon>Agaricales</taxon>
        <taxon>Tricholomatineae</taxon>
        <taxon>Lyophyllaceae</taxon>
        <taxon>Sphagnurus</taxon>
    </lineage>
</organism>
<evidence type="ECO:0000256" key="3">
    <source>
        <dbReference type="SAM" id="MobiDB-lite"/>
    </source>
</evidence>
<keyword evidence="2" id="KW-0479">Metal-binding</keyword>
<comment type="cofactor">
    <cofactor evidence="1">
        <name>a divalent metal cation</name>
        <dbReference type="ChEBI" id="CHEBI:60240"/>
    </cofactor>
</comment>
<protein>
    <recommendedName>
        <fullName evidence="4">DDE Tnp4 domain-containing protein</fullName>
    </recommendedName>
</protein>
<feature type="domain" description="DDE Tnp4" evidence="4">
    <location>
        <begin position="254"/>
        <end position="378"/>
    </location>
</feature>
<evidence type="ECO:0000313" key="5">
    <source>
        <dbReference type="EMBL" id="KAG5650825.1"/>
    </source>
</evidence>
<gene>
    <name evidence="5" type="ORF">H0H81_010887</name>
</gene>
<dbReference type="AlphaFoldDB" id="A0A9P7GKA8"/>